<dbReference type="AlphaFoldDB" id="A0A9Q5I0B2"/>
<gene>
    <name evidence="4" type="ORF">A7U60_g3524</name>
</gene>
<keyword evidence="5" id="KW-1185">Reference proteome</keyword>
<keyword evidence="1" id="KW-0863">Zinc-finger</keyword>
<keyword evidence="1" id="KW-0862">Zinc</keyword>
<name>A0A9Q5I0B2_SANBA</name>
<reference evidence="4" key="1">
    <citation type="submission" date="2016-06" db="EMBL/GenBank/DDBJ databases">
        <title>Draft Genome sequence of the fungus Inonotus baumii.</title>
        <authorList>
            <person name="Zhu H."/>
            <person name="Lin W."/>
        </authorList>
    </citation>
    <scope>NUCLEOTIDE SEQUENCE</scope>
    <source>
        <strain evidence="4">821</strain>
    </source>
</reference>
<evidence type="ECO:0000256" key="1">
    <source>
        <dbReference type="PROSITE-ProRule" id="PRU00042"/>
    </source>
</evidence>
<dbReference type="Proteomes" id="UP000757232">
    <property type="component" value="Unassembled WGS sequence"/>
</dbReference>
<sequence length="469" mass="51280">MSKEHLDLVMELVGYVLERAASGDSIPDKPGSLGELRRTLLRKLEELPLSSREEFFANPSAQDRQLSSAFQAAILSSNESHPDLHPTIFRQESTPQDSGSVGLETTVDDLAQTWGFENPSRSDILTPFALASSLDSASIMEWDSRQASLSGGLSSQEGMKAMDRSSACLNPAFIELDGCKATLNVSRPSEPRPQQWLNTQLGLTKTANNGGAEYNSSFVISQEHTPYPDPGERYALTHLPIVRRDFNFSVSQRNMVAQMAPPLHFDIKAQNAPADGSYLANNGQPRTFGSQFAPSYHGAVKKSSVLYLPIAESSHRPAGSPKQFVEIGLSKGIPLQLLSPPLEFMPNLPSPSPATATSERTPLGASGYVNTARNSQDDDVAPRPLKRKRTTSPATSKFSTGIRCRLPGCNKPNFEFASVRERNKHEKCAKVHSISLPSCGICRKVLSRDDAVRRHMELIHGKENEDLLA</sequence>
<feature type="region of interest" description="Disordered" evidence="2">
    <location>
        <begin position="344"/>
        <end position="399"/>
    </location>
</feature>
<dbReference type="InterPro" id="IPR013087">
    <property type="entry name" value="Znf_C2H2_type"/>
</dbReference>
<organism evidence="4 5">
    <name type="scientific">Sanghuangporus baumii</name>
    <name type="common">Phellinus baumii</name>
    <dbReference type="NCBI Taxonomy" id="108892"/>
    <lineage>
        <taxon>Eukaryota</taxon>
        <taxon>Fungi</taxon>
        <taxon>Dikarya</taxon>
        <taxon>Basidiomycota</taxon>
        <taxon>Agaricomycotina</taxon>
        <taxon>Agaricomycetes</taxon>
        <taxon>Hymenochaetales</taxon>
        <taxon>Hymenochaetaceae</taxon>
        <taxon>Sanghuangporus</taxon>
    </lineage>
</organism>
<feature type="domain" description="C2H2-type" evidence="3">
    <location>
        <begin position="437"/>
        <end position="465"/>
    </location>
</feature>
<dbReference type="EMBL" id="LNZH02000158">
    <property type="protein sequence ID" value="OCB89323.1"/>
    <property type="molecule type" value="Genomic_DNA"/>
</dbReference>
<comment type="caution">
    <text evidence="4">The sequence shown here is derived from an EMBL/GenBank/DDBJ whole genome shotgun (WGS) entry which is preliminary data.</text>
</comment>
<protein>
    <recommendedName>
        <fullName evidence="3">C2H2-type domain-containing protein</fullName>
    </recommendedName>
</protein>
<dbReference type="OrthoDB" id="8117402at2759"/>
<dbReference type="PROSITE" id="PS00028">
    <property type="entry name" value="ZINC_FINGER_C2H2_1"/>
    <property type="match status" value="1"/>
</dbReference>
<keyword evidence="1" id="KW-0479">Metal-binding</keyword>
<dbReference type="GO" id="GO:0008270">
    <property type="term" value="F:zinc ion binding"/>
    <property type="evidence" value="ECO:0007669"/>
    <property type="project" value="UniProtKB-KW"/>
</dbReference>
<proteinExistence type="predicted"/>
<evidence type="ECO:0000313" key="4">
    <source>
        <dbReference type="EMBL" id="OCB89323.1"/>
    </source>
</evidence>
<evidence type="ECO:0000313" key="5">
    <source>
        <dbReference type="Proteomes" id="UP000757232"/>
    </source>
</evidence>
<dbReference type="PROSITE" id="PS50157">
    <property type="entry name" value="ZINC_FINGER_C2H2_2"/>
    <property type="match status" value="1"/>
</dbReference>
<evidence type="ECO:0000256" key="2">
    <source>
        <dbReference type="SAM" id="MobiDB-lite"/>
    </source>
</evidence>
<evidence type="ECO:0000259" key="3">
    <source>
        <dbReference type="PROSITE" id="PS50157"/>
    </source>
</evidence>
<accession>A0A9Q5I0B2</accession>